<feature type="signal peptide" evidence="8">
    <location>
        <begin position="1"/>
        <end position="22"/>
    </location>
</feature>
<evidence type="ECO:0000256" key="4">
    <source>
        <dbReference type="ARBA" id="ARBA00021889"/>
    </source>
</evidence>
<evidence type="ECO:0000256" key="5">
    <source>
        <dbReference type="ARBA" id="ARBA00022448"/>
    </source>
</evidence>
<evidence type="ECO:0000256" key="7">
    <source>
        <dbReference type="PIRNR" id="PIRNR002756"/>
    </source>
</evidence>
<feature type="chain" id="PRO_5032297263" description="Phosphate-binding protein PstS" evidence="8">
    <location>
        <begin position="23"/>
        <end position="339"/>
    </location>
</feature>
<dbReference type="CDD" id="cd13565">
    <property type="entry name" value="PBP2_PstS"/>
    <property type="match status" value="1"/>
</dbReference>
<dbReference type="EMBL" id="RGOB01000003">
    <property type="protein sequence ID" value="NCU52744.1"/>
    <property type="molecule type" value="Genomic_DNA"/>
</dbReference>
<dbReference type="GO" id="GO:0035435">
    <property type="term" value="P:phosphate ion transmembrane transport"/>
    <property type="evidence" value="ECO:0007669"/>
    <property type="project" value="InterPro"/>
</dbReference>
<dbReference type="GO" id="GO:0042301">
    <property type="term" value="F:phosphate ion binding"/>
    <property type="evidence" value="ECO:0007669"/>
    <property type="project" value="InterPro"/>
</dbReference>
<dbReference type="InterPro" id="IPR050962">
    <property type="entry name" value="Phosphate-bind_PstS"/>
</dbReference>
<organism evidence="11 12">
    <name type="scientific">Candidatus Fonsibacter lacus</name>
    <dbReference type="NCBI Taxonomy" id="2576439"/>
    <lineage>
        <taxon>Bacteria</taxon>
        <taxon>Pseudomonadati</taxon>
        <taxon>Pseudomonadota</taxon>
        <taxon>Alphaproteobacteria</taxon>
        <taxon>Candidatus Pelagibacterales</taxon>
        <taxon>Candidatus Pelagibacterales incertae sedis</taxon>
        <taxon>Candidatus Fonsibacter</taxon>
    </lineage>
</organism>
<gene>
    <name evidence="11" type="primary">pstS</name>
    <name evidence="11" type="ORF">EBV78_00145</name>
    <name evidence="10" type="ORF">EBX74_00300</name>
</gene>
<dbReference type="InterPro" id="IPR005673">
    <property type="entry name" value="ABC_phos-bd_PstS"/>
</dbReference>
<evidence type="ECO:0000313" key="12">
    <source>
        <dbReference type="Proteomes" id="UP000572953"/>
    </source>
</evidence>
<comment type="similarity">
    <text evidence="2 7">Belongs to the PstS family.</text>
</comment>
<dbReference type="NCBIfam" id="NF008171">
    <property type="entry name" value="PRK10918.1"/>
    <property type="match status" value="1"/>
</dbReference>
<comment type="subunit">
    <text evidence="3 7">The complex is composed of two ATP-binding proteins (PstB), two transmembrane proteins (PstC and PstA) and a solute-binding protein (PstS).</text>
</comment>
<proteinExistence type="inferred from homology"/>
<dbReference type="Gene3D" id="3.40.190.10">
    <property type="entry name" value="Periplasmic binding protein-like II"/>
    <property type="match status" value="2"/>
</dbReference>
<evidence type="ECO:0000256" key="6">
    <source>
        <dbReference type="ARBA" id="ARBA00022592"/>
    </source>
</evidence>
<dbReference type="EMBL" id="RGGN01000002">
    <property type="protein sequence ID" value="NCU62499.1"/>
    <property type="molecule type" value="Genomic_DNA"/>
</dbReference>
<dbReference type="AlphaFoldDB" id="A0A845S6E2"/>
<evidence type="ECO:0000259" key="9">
    <source>
        <dbReference type="Pfam" id="PF12849"/>
    </source>
</evidence>
<evidence type="ECO:0000256" key="1">
    <source>
        <dbReference type="ARBA" id="ARBA00002841"/>
    </source>
</evidence>
<feature type="domain" description="PBP" evidence="9">
    <location>
        <begin position="22"/>
        <end position="306"/>
    </location>
</feature>
<dbReference type="PIRSF" id="PIRSF002756">
    <property type="entry name" value="PstS"/>
    <property type="match status" value="1"/>
</dbReference>
<reference evidence="11 12" key="1">
    <citation type="submission" date="2018-10" db="EMBL/GenBank/DDBJ databases">
        <title>Iterative Subtractive Binning of Freshwater Chronoseries Metagenomes Recovers Nearly Complete Genomes from over Four Hundred Novel Species.</title>
        <authorList>
            <person name="Rodriguez-R L.M."/>
            <person name="Tsementzi D."/>
            <person name="Luo C."/>
            <person name="Konstantinidis K.T."/>
        </authorList>
    </citation>
    <scope>NUCLEOTIDE SEQUENCE [LARGE SCALE GENOMIC DNA]</scope>
    <source>
        <strain evidence="11">WB7_2B_003</strain>
        <strain evidence="10">WB8_2A_004</strain>
    </source>
</reference>
<keyword evidence="8" id="KW-0732">Signal</keyword>
<dbReference type="PANTHER" id="PTHR42996:SF1">
    <property type="entry name" value="PHOSPHATE-BINDING PROTEIN PSTS"/>
    <property type="match status" value="1"/>
</dbReference>
<comment type="function">
    <text evidence="1 7">Part of the ABC transporter complex PstSACB involved in phosphate import.</text>
</comment>
<keyword evidence="5 7" id="KW-0813">Transport</keyword>
<dbReference type="Proteomes" id="UP000572953">
    <property type="component" value="Unassembled WGS sequence"/>
</dbReference>
<dbReference type="PANTHER" id="PTHR42996">
    <property type="entry name" value="PHOSPHATE-BINDING PROTEIN PSTS"/>
    <property type="match status" value="1"/>
</dbReference>
<comment type="caution">
    <text evidence="11">The sequence shown here is derived from an EMBL/GenBank/DDBJ whole genome shotgun (WGS) entry which is preliminary data.</text>
</comment>
<dbReference type="InterPro" id="IPR024370">
    <property type="entry name" value="PBP_domain"/>
</dbReference>
<accession>A0A845S6E2</accession>
<evidence type="ECO:0000313" key="10">
    <source>
        <dbReference type="EMBL" id="NCU52744.1"/>
    </source>
</evidence>
<evidence type="ECO:0000256" key="8">
    <source>
        <dbReference type="SAM" id="SignalP"/>
    </source>
</evidence>
<sequence>MKKIKFILSFVLALLISTSAFAIEITGAGASFPAPIYTKWAEEYKKISGDSLNYASIGSGGGVKQIKEKTVDFGATDNPLKGEDLEKDGMVQFPAIIGGVVVIFNLDGFKPGELKIDGDTTAKIFAGEIEKWNDKQIAALNPGKKLPDQAITVVTRSDSSGTTAIYTDYLSSVSASWKEKIGKGGTVNWTAKSNVGGKGNEGVAANVTRIKGAIGYVEYAYAKLNKIPHLSMKNHDGKFVQPDLTSFGAAAANANWAGTPGMGISLVNQKGEKSWPITGASFVLMYKDSANKQKSNAALKFFEWSFKNGGKSAAELDYVALPANVTDYISKNVWSQIKK</sequence>
<evidence type="ECO:0000256" key="2">
    <source>
        <dbReference type="ARBA" id="ARBA00008725"/>
    </source>
</evidence>
<protein>
    <recommendedName>
        <fullName evidence="4 7">Phosphate-binding protein PstS</fullName>
    </recommendedName>
</protein>
<dbReference type="Proteomes" id="UP000747791">
    <property type="component" value="Unassembled WGS sequence"/>
</dbReference>
<evidence type="ECO:0000313" key="11">
    <source>
        <dbReference type="EMBL" id="NCU62499.1"/>
    </source>
</evidence>
<dbReference type="Pfam" id="PF12849">
    <property type="entry name" value="PBP_like_2"/>
    <property type="match status" value="1"/>
</dbReference>
<keyword evidence="6 7" id="KW-0592">Phosphate transport</keyword>
<dbReference type="GO" id="GO:0043190">
    <property type="term" value="C:ATP-binding cassette (ABC) transporter complex"/>
    <property type="evidence" value="ECO:0007669"/>
    <property type="project" value="InterPro"/>
</dbReference>
<dbReference type="NCBIfam" id="TIGR00975">
    <property type="entry name" value="3a0107s03"/>
    <property type="match status" value="1"/>
</dbReference>
<name>A0A845S6E2_9PROT</name>
<evidence type="ECO:0000256" key="3">
    <source>
        <dbReference type="ARBA" id="ARBA00011529"/>
    </source>
</evidence>
<dbReference type="SUPFAM" id="SSF53850">
    <property type="entry name" value="Periplasmic binding protein-like II"/>
    <property type="match status" value="1"/>
</dbReference>